<proteinExistence type="predicted"/>
<sequence>MPWDQCPTGNSTTCQNVEWLLIRAAVQYKALGPQHIQDAGHDDDNHDSLTSGRIASRAQIPAPNTGFGTNASASAAHGNWPQRQPPSWLHL</sequence>
<name>A0A0L0N937_TOLOC</name>
<dbReference type="EMBL" id="LFRF01000012">
    <property type="protein sequence ID" value="KND90571.1"/>
    <property type="molecule type" value="Genomic_DNA"/>
</dbReference>
<organism evidence="2 3">
    <name type="scientific">Tolypocladium ophioglossoides (strain CBS 100239)</name>
    <name type="common">Snaketongue truffleclub</name>
    <name type="synonym">Elaphocordyceps ophioglossoides</name>
    <dbReference type="NCBI Taxonomy" id="1163406"/>
    <lineage>
        <taxon>Eukaryota</taxon>
        <taxon>Fungi</taxon>
        <taxon>Dikarya</taxon>
        <taxon>Ascomycota</taxon>
        <taxon>Pezizomycotina</taxon>
        <taxon>Sordariomycetes</taxon>
        <taxon>Hypocreomycetidae</taxon>
        <taxon>Hypocreales</taxon>
        <taxon>Ophiocordycipitaceae</taxon>
        <taxon>Tolypocladium</taxon>
    </lineage>
</organism>
<gene>
    <name evidence="2" type="ORF">TOPH_04805</name>
</gene>
<comment type="caution">
    <text evidence="2">The sequence shown here is derived from an EMBL/GenBank/DDBJ whole genome shotgun (WGS) entry which is preliminary data.</text>
</comment>
<evidence type="ECO:0000256" key="1">
    <source>
        <dbReference type="SAM" id="MobiDB-lite"/>
    </source>
</evidence>
<reference evidence="2 3" key="1">
    <citation type="journal article" date="2015" name="BMC Genomics">
        <title>The genome of the truffle-parasite Tolypocladium ophioglossoides and the evolution of antifungal peptaibiotics.</title>
        <authorList>
            <person name="Quandt C.A."/>
            <person name="Bushley K.E."/>
            <person name="Spatafora J.W."/>
        </authorList>
    </citation>
    <scope>NUCLEOTIDE SEQUENCE [LARGE SCALE GENOMIC DNA]</scope>
    <source>
        <strain evidence="2 3">CBS 100239</strain>
    </source>
</reference>
<evidence type="ECO:0000313" key="3">
    <source>
        <dbReference type="Proteomes" id="UP000036947"/>
    </source>
</evidence>
<evidence type="ECO:0000313" key="2">
    <source>
        <dbReference type="EMBL" id="KND90571.1"/>
    </source>
</evidence>
<protein>
    <submittedName>
        <fullName evidence="2">Uncharacterized protein</fullName>
    </submittedName>
</protein>
<dbReference type="OrthoDB" id="10658140at2759"/>
<feature type="compositionally biased region" description="Basic and acidic residues" evidence="1">
    <location>
        <begin position="38"/>
        <end position="47"/>
    </location>
</feature>
<dbReference type="Proteomes" id="UP000036947">
    <property type="component" value="Unassembled WGS sequence"/>
</dbReference>
<dbReference type="AlphaFoldDB" id="A0A0L0N937"/>
<keyword evidence="3" id="KW-1185">Reference proteome</keyword>
<feature type="region of interest" description="Disordered" evidence="1">
    <location>
        <begin position="35"/>
        <end position="91"/>
    </location>
</feature>
<accession>A0A0L0N937</accession>